<dbReference type="EMBL" id="JBHLWP010000009">
    <property type="protein sequence ID" value="MFC0251874.1"/>
    <property type="molecule type" value="Genomic_DNA"/>
</dbReference>
<sequence>MAEQGNNDARRDVATANYVDEGVKLCRRYGLHPALLFMEQVGVPRPVALRVLCSPSHFRQHDRRRAPRPRRYHTECGAIDFTAQG</sequence>
<comment type="caution">
    <text evidence="1">The sequence shown here is derived from an EMBL/GenBank/DDBJ whole genome shotgun (WGS) entry which is preliminary data.</text>
</comment>
<proteinExistence type="predicted"/>
<reference evidence="1 2" key="1">
    <citation type="submission" date="2024-09" db="EMBL/GenBank/DDBJ databases">
        <authorList>
            <person name="Sun Q."/>
            <person name="Mori K."/>
        </authorList>
    </citation>
    <scope>NUCLEOTIDE SEQUENCE [LARGE SCALE GENOMIC DNA]</scope>
    <source>
        <strain evidence="1 2">CCM 7792</strain>
    </source>
</reference>
<keyword evidence="2" id="KW-1185">Reference proteome</keyword>
<organism evidence="1 2">
    <name type="scientific">Massilia consociata</name>
    <dbReference type="NCBI Taxonomy" id="760117"/>
    <lineage>
        <taxon>Bacteria</taxon>
        <taxon>Pseudomonadati</taxon>
        <taxon>Pseudomonadota</taxon>
        <taxon>Betaproteobacteria</taxon>
        <taxon>Burkholderiales</taxon>
        <taxon>Oxalobacteraceae</taxon>
        <taxon>Telluria group</taxon>
        <taxon>Massilia</taxon>
    </lineage>
</organism>
<name>A0ABV6FEC3_9BURK</name>
<evidence type="ECO:0000313" key="1">
    <source>
        <dbReference type="EMBL" id="MFC0251874.1"/>
    </source>
</evidence>
<gene>
    <name evidence="1" type="ORF">ACFFJK_08240</name>
</gene>
<protein>
    <submittedName>
        <fullName evidence="1">Uncharacterized protein</fullName>
    </submittedName>
</protein>
<accession>A0ABV6FEC3</accession>
<dbReference type="Proteomes" id="UP001589773">
    <property type="component" value="Unassembled WGS sequence"/>
</dbReference>
<evidence type="ECO:0000313" key="2">
    <source>
        <dbReference type="Proteomes" id="UP001589773"/>
    </source>
</evidence>